<dbReference type="RefSeq" id="WP_090648746.1">
    <property type="nucleotide sequence ID" value="NZ_CBCRYE010000002.1"/>
</dbReference>
<dbReference type="InterPro" id="IPR013656">
    <property type="entry name" value="PAS_4"/>
</dbReference>
<dbReference type="PROSITE" id="PS50924">
    <property type="entry name" value="MHYT"/>
    <property type="match status" value="1"/>
</dbReference>
<feature type="transmembrane region" description="Helical" evidence="1">
    <location>
        <begin position="217"/>
        <end position="237"/>
    </location>
</feature>
<evidence type="ECO:0000259" key="5">
    <source>
        <dbReference type="PROSITE" id="PS50887"/>
    </source>
</evidence>
<dbReference type="Proteomes" id="UP000199150">
    <property type="component" value="Unassembled WGS sequence"/>
</dbReference>
<dbReference type="Pfam" id="PF03707">
    <property type="entry name" value="MHYT"/>
    <property type="match status" value="2"/>
</dbReference>
<sequence>MYRILYCLKDQHDWKLVFLAAAVCILSSVVAVLTIERAQSTSGAQRMHWVLTAGAAGGFGIWATHFIAMLAYNSGVATGYDLRLTVLSLFCAMGITAGGVEVGISRSFRYSSLVGGAVLGAGIASMHYLGMMALDLPGRVLWAPDLVTLSILLGIAFGAIAMWAISHATQHRWAARLSPLLLVLAIVSHHFTAMGAVTVQPDPARTASGLMLSPGSMSLTITMAAIAVLTLCAFAVISGRKLDLMRDESNRRFRILLEGLEDTAIFLLDPQGRVTDWNAGSGRNNGYPVEDITGRIYADVCAVDADFPVRYREALKQAELEGRAELEGPARRADGKLFWGQTLLRALRDGEGKLLGFANITHEITERKAAEDAVKTSARNLDAALSNMPMGLCLFDRNERLILANRRFIEFYNLDENLVQPGVSFRTLLVAILSQRDDTVLDDSVIEAFHARHRELIALPSGGTFVSDYFPGRVMSISHRPMADGGWVSTFEDITERRASEARIQHLARHDALTGLPNRTHFNDAFEIELARAAQNGEYLGMVAFDIAQFKEINDRLGHEAGDEVLKKLATRLVDHAHVDGRLVARFGGDEFNSMRRFKRLEDLREAVQKLYDCTCEPIRIGDEDIVLTINMGVSIYPQDGQTREALLNNADLSMQRAKTITGRSLCYYDAAMDEAARERNAIAKDLKRALKDEEFRLFYQVQQSVVSGEITGYEALIRWKHPVRGFVSPMDFISVAEESGAIVEIGAWVLRTACREAAGWGNDLKIAVNLSPVQLNDASLIETVRQVLVETCLSPSRLELEITESTIIGDKIHALHQLRQIKAMGVTIAIDDFGTGYASLDTLNSFPFDKIKIDRSFLMEADKSAQARAIVRAILALGKSLEIPVLAEGVETEAQLGLLREEGCEEAQGYLLGRPVEFIGAVKAA</sequence>
<dbReference type="InterPro" id="IPR005330">
    <property type="entry name" value="MHYT_dom"/>
</dbReference>
<dbReference type="InterPro" id="IPR001633">
    <property type="entry name" value="EAL_dom"/>
</dbReference>
<dbReference type="GO" id="GO:0016020">
    <property type="term" value="C:membrane"/>
    <property type="evidence" value="ECO:0007669"/>
    <property type="project" value="UniProtKB-UniRule"/>
</dbReference>
<feature type="domain" description="PAC" evidence="3">
    <location>
        <begin position="324"/>
        <end position="376"/>
    </location>
</feature>
<dbReference type="SUPFAM" id="SSF55073">
    <property type="entry name" value="Nucleotide cyclase"/>
    <property type="match status" value="1"/>
</dbReference>
<feature type="domain" description="MHYT" evidence="6">
    <location>
        <begin position="12"/>
        <end position="200"/>
    </location>
</feature>
<dbReference type="EMBL" id="FMTS01000004">
    <property type="protein sequence ID" value="SCW67745.1"/>
    <property type="molecule type" value="Genomic_DNA"/>
</dbReference>
<dbReference type="Gene3D" id="3.30.70.270">
    <property type="match status" value="1"/>
</dbReference>
<feature type="domain" description="PAS" evidence="2">
    <location>
        <begin position="249"/>
        <end position="295"/>
    </location>
</feature>
<evidence type="ECO:0000259" key="2">
    <source>
        <dbReference type="PROSITE" id="PS50112"/>
    </source>
</evidence>
<dbReference type="InterPro" id="IPR052155">
    <property type="entry name" value="Biofilm_reg_signaling"/>
</dbReference>
<dbReference type="InterPro" id="IPR000014">
    <property type="entry name" value="PAS"/>
</dbReference>
<evidence type="ECO:0000313" key="7">
    <source>
        <dbReference type="EMBL" id="SCW67745.1"/>
    </source>
</evidence>
<feature type="transmembrane region" description="Helical" evidence="1">
    <location>
        <begin position="84"/>
        <end position="104"/>
    </location>
</feature>
<evidence type="ECO:0000256" key="1">
    <source>
        <dbReference type="PROSITE-ProRule" id="PRU00244"/>
    </source>
</evidence>
<dbReference type="SUPFAM" id="SSF55785">
    <property type="entry name" value="PYP-like sensor domain (PAS domain)"/>
    <property type="match status" value="2"/>
</dbReference>
<feature type="transmembrane region" description="Helical" evidence="1">
    <location>
        <begin position="47"/>
        <end position="72"/>
    </location>
</feature>
<dbReference type="SMART" id="SM00091">
    <property type="entry name" value="PAS"/>
    <property type="match status" value="2"/>
</dbReference>
<protein>
    <submittedName>
        <fullName evidence="7">PAS domain S-box-containing protein/diguanylate cyclase (GGDEF) domain-containing protein</fullName>
    </submittedName>
</protein>
<dbReference type="InterPro" id="IPR000160">
    <property type="entry name" value="GGDEF_dom"/>
</dbReference>
<keyword evidence="1" id="KW-0812">Transmembrane</keyword>
<dbReference type="SUPFAM" id="SSF141868">
    <property type="entry name" value="EAL domain-like"/>
    <property type="match status" value="1"/>
</dbReference>
<dbReference type="SMART" id="SM00052">
    <property type="entry name" value="EAL"/>
    <property type="match status" value="1"/>
</dbReference>
<organism evidence="7 8">
    <name type="scientific">Asticcacaulis taihuensis</name>
    <dbReference type="NCBI Taxonomy" id="260084"/>
    <lineage>
        <taxon>Bacteria</taxon>
        <taxon>Pseudomonadati</taxon>
        <taxon>Pseudomonadota</taxon>
        <taxon>Alphaproteobacteria</taxon>
        <taxon>Caulobacterales</taxon>
        <taxon>Caulobacteraceae</taxon>
        <taxon>Asticcacaulis</taxon>
    </lineage>
</organism>
<dbReference type="CDD" id="cd01948">
    <property type="entry name" value="EAL"/>
    <property type="match status" value="1"/>
</dbReference>
<dbReference type="InterPro" id="IPR043128">
    <property type="entry name" value="Rev_trsase/Diguanyl_cyclase"/>
</dbReference>
<dbReference type="Pfam" id="PF12860">
    <property type="entry name" value="PAS_7"/>
    <property type="match status" value="1"/>
</dbReference>
<dbReference type="NCBIfam" id="TIGR00254">
    <property type="entry name" value="GGDEF"/>
    <property type="match status" value="1"/>
</dbReference>
<feature type="domain" description="GGDEF" evidence="5">
    <location>
        <begin position="538"/>
        <end position="671"/>
    </location>
</feature>
<evidence type="ECO:0000259" key="6">
    <source>
        <dbReference type="PROSITE" id="PS50924"/>
    </source>
</evidence>
<dbReference type="InterPro" id="IPR029787">
    <property type="entry name" value="Nucleotide_cyclase"/>
</dbReference>
<dbReference type="InterPro" id="IPR000700">
    <property type="entry name" value="PAS-assoc_C"/>
</dbReference>
<feature type="transmembrane region" description="Helical" evidence="1">
    <location>
        <begin position="16"/>
        <end position="35"/>
    </location>
</feature>
<dbReference type="Pfam" id="PF08448">
    <property type="entry name" value="PAS_4"/>
    <property type="match status" value="1"/>
</dbReference>
<dbReference type="Gene3D" id="3.30.450.20">
    <property type="entry name" value="PAS domain"/>
    <property type="match status" value="2"/>
</dbReference>
<feature type="transmembrane region" description="Helical" evidence="1">
    <location>
        <begin position="113"/>
        <end position="134"/>
    </location>
</feature>
<dbReference type="Gene3D" id="3.20.20.450">
    <property type="entry name" value="EAL domain"/>
    <property type="match status" value="1"/>
</dbReference>
<keyword evidence="1" id="KW-0472">Membrane</keyword>
<dbReference type="CDD" id="cd01949">
    <property type="entry name" value="GGDEF"/>
    <property type="match status" value="1"/>
</dbReference>
<keyword evidence="8" id="KW-1185">Reference proteome</keyword>
<dbReference type="PROSITE" id="PS50113">
    <property type="entry name" value="PAC"/>
    <property type="match status" value="1"/>
</dbReference>
<dbReference type="Pfam" id="PF00990">
    <property type="entry name" value="GGDEF"/>
    <property type="match status" value="1"/>
</dbReference>
<dbReference type="PANTHER" id="PTHR44757">
    <property type="entry name" value="DIGUANYLATE CYCLASE DGCP"/>
    <property type="match status" value="1"/>
</dbReference>
<evidence type="ECO:0000259" key="4">
    <source>
        <dbReference type="PROSITE" id="PS50883"/>
    </source>
</evidence>
<name>A0A1G4SGQ8_9CAUL</name>
<feature type="transmembrane region" description="Helical" evidence="1">
    <location>
        <begin position="146"/>
        <end position="165"/>
    </location>
</feature>
<dbReference type="PROSITE" id="PS50112">
    <property type="entry name" value="PAS"/>
    <property type="match status" value="1"/>
</dbReference>
<dbReference type="AlphaFoldDB" id="A0A1G4SGQ8"/>
<dbReference type="CDD" id="cd00130">
    <property type="entry name" value="PAS"/>
    <property type="match status" value="1"/>
</dbReference>
<evidence type="ECO:0000259" key="3">
    <source>
        <dbReference type="PROSITE" id="PS50113"/>
    </source>
</evidence>
<dbReference type="Pfam" id="PF00563">
    <property type="entry name" value="EAL"/>
    <property type="match status" value="1"/>
</dbReference>
<dbReference type="SMART" id="SM00267">
    <property type="entry name" value="GGDEF"/>
    <property type="match status" value="1"/>
</dbReference>
<dbReference type="STRING" id="260084.SAMN02927928_2638"/>
<dbReference type="InterPro" id="IPR035965">
    <property type="entry name" value="PAS-like_dom_sf"/>
</dbReference>
<dbReference type="PANTHER" id="PTHR44757:SF2">
    <property type="entry name" value="BIOFILM ARCHITECTURE MAINTENANCE PROTEIN MBAA"/>
    <property type="match status" value="1"/>
</dbReference>
<gene>
    <name evidence="7" type="ORF">SAMN02927928_2638</name>
</gene>
<dbReference type="PROSITE" id="PS50883">
    <property type="entry name" value="EAL"/>
    <property type="match status" value="1"/>
</dbReference>
<evidence type="ECO:0000313" key="8">
    <source>
        <dbReference type="Proteomes" id="UP000199150"/>
    </source>
</evidence>
<proteinExistence type="predicted"/>
<dbReference type="NCBIfam" id="TIGR00229">
    <property type="entry name" value="sensory_box"/>
    <property type="match status" value="1"/>
</dbReference>
<feature type="domain" description="EAL" evidence="4">
    <location>
        <begin position="680"/>
        <end position="926"/>
    </location>
</feature>
<dbReference type="OrthoDB" id="7167813at2"/>
<keyword evidence="1" id="KW-1133">Transmembrane helix</keyword>
<dbReference type="InterPro" id="IPR035919">
    <property type="entry name" value="EAL_sf"/>
</dbReference>
<dbReference type="PROSITE" id="PS50887">
    <property type="entry name" value="GGDEF"/>
    <property type="match status" value="1"/>
</dbReference>
<reference evidence="8" key="1">
    <citation type="submission" date="2016-10" db="EMBL/GenBank/DDBJ databases">
        <authorList>
            <person name="Varghese N."/>
            <person name="Submissions S."/>
        </authorList>
    </citation>
    <scope>NUCLEOTIDE SEQUENCE [LARGE SCALE GENOMIC DNA]</scope>
    <source>
        <strain evidence="8">CGMCC 1.3431</strain>
    </source>
</reference>
<accession>A0A1G4SGQ8</accession>